<accession>A0AAP8SNW5</accession>
<evidence type="ECO:0000256" key="1">
    <source>
        <dbReference type="SAM" id="Phobius"/>
    </source>
</evidence>
<dbReference type="Proteomes" id="UP000235162">
    <property type="component" value="Unassembled WGS sequence"/>
</dbReference>
<sequence>MPRTKGQKLAIALPLIVVLCSAWIVAGDWLTRGTLNTSYLIMGAIALVLLWIKIRETRE</sequence>
<keyword evidence="3" id="KW-1185">Reference proteome</keyword>
<keyword evidence="1" id="KW-0812">Transmembrane</keyword>
<gene>
    <name evidence="2" type="ORF">C0029_00195</name>
</gene>
<dbReference type="KEGG" id="hja:BST95_18030"/>
<dbReference type="EMBL" id="PKUR01000001">
    <property type="protein sequence ID" value="PLW87062.1"/>
    <property type="molecule type" value="Genomic_DNA"/>
</dbReference>
<reference evidence="2 3" key="1">
    <citation type="submission" date="2018-01" db="EMBL/GenBank/DDBJ databases">
        <title>The draft genome sequence of Halioglobus japonicus S1-36.</title>
        <authorList>
            <person name="Du Z.-J."/>
            <person name="Shi M.-J."/>
        </authorList>
    </citation>
    <scope>NUCLEOTIDE SEQUENCE [LARGE SCALE GENOMIC DNA]</scope>
    <source>
        <strain evidence="2 3">S1-36</strain>
    </source>
</reference>
<keyword evidence="1" id="KW-0472">Membrane</keyword>
<keyword evidence="1" id="KW-1133">Transmembrane helix</keyword>
<evidence type="ECO:0000313" key="2">
    <source>
        <dbReference type="EMBL" id="PLW87062.1"/>
    </source>
</evidence>
<feature type="transmembrane region" description="Helical" evidence="1">
    <location>
        <begin position="37"/>
        <end position="54"/>
    </location>
</feature>
<dbReference type="AlphaFoldDB" id="A0AAP8SNW5"/>
<dbReference type="RefSeq" id="WP_084200814.1">
    <property type="nucleotide sequence ID" value="NZ_BMYL01000001.1"/>
</dbReference>
<evidence type="ECO:0000313" key="3">
    <source>
        <dbReference type="Proteomes" id="UP000235162"/>
    </source>
</evidence>
<protein>
    <submittedName>
        <fullName evidence="2">Uncharacterized protein</fullName>
    </submittedName>
</protein>
<comment type="caution">
    <text evidence="2">The sequence shown here is derived from an EMBL/GenBank/DDBJ whole genome shotgun (WGS) entry which is preliminary data.</text>
</comment>
<organism evidence="2 3">
    <name type="scientific">Halioglobus japonicus</name>
    <dbReference type="NCBI Taxonomy" id="930805"/>
    <lineage>
        <taxon>Bacteria</taxon>
        <taxon>Pseudomonadati</taxon>
        <taxon>Pseudomonadota</taxon>
        <taxon>Gammaproteobacteria</taxon>
        <taxon>Cellvibrionales</taxon>
        <taxon>Halieaceae</taxon>
        <taxon>Halioglobus</taxon>
    </lineage>
</organism>
<name>A0AAP8SNW5_9GAMM</name>
<proteinExistence type="predicted"/>